<proteinExistence type="predicted"/>
<reference evidence="2 3" key="1">
    <citation type="submission" date="2019-12" db="EMBL/GenBank/DDBJ databases">
        <authorList>
            <person name="Huq M.A."/>
        </authorList>
    </citation>
    <scope>NUCLEOTIDE SEQUENCE [LARGE SCALE GENOMIC DNA]</scope>
    <source>
        <strain evidence="2 3">MAH-20</strain>
    </source>
</reference>
<protein>
    <recommendedName>
        <fullName evidence="4">PEP-CTERM protein-sorting domain-containing protein</fullName>
    </recommendedName>
</protein>
<dbReference type="PROSITE" id="PS51257">
    <property type="entry name" value="PROKAR_LIPOPROTEIN"/>
    <property type="match status" value="1"/>
</dbReference>
<evidence type="ECO:0000313" key="3">
    <source>
        <dbReference type="Proteomes" id="UP000441389"/>
    </source>
</evidence>
<name>A0A6I4IYM6_9SPHN</name>
<sequence>MLSFKPACCSALILSVACLSSPAAAVPSGASHQGQVRVTAYDPVSLIYERTVSSQPDPFSARFEEVDPAGSLVGISAGSLDTDYGRVFTGGFAKTEELMAQSLISYNWGVEGPEIGVSVPVTVTFKGYAAAAGNGRSEARLFLLGADAPWIDSVLATSADGEAGKIISFSRVLTVRSGSNVILSMLASSQVNLSGQCSRDAMGSCVLSSSEVDFDPMFTIDPAFAADYHLVGGLFDAVAPSVPEPPEWALLIVGVAAAGAAARCRRAGTGMTTRTQSLG</sequence>
<keyword evidence="3" id="KW-1185">Reference proteome</keyword>
<feature type="signal peptide" evidence="1">
    <location>
        <begin position="1"/>
        <end position="25"/>
    </location>
</feature>
<dbReference type="Proteomes" id="UP000441389">
    <property type="component" value="Unassembled WGS sequence"/>
</dbReference>
<feature type="chain" id="PRO_5026130756" description="PEP-CTERM protein-sorting domain-containing protein" evidence="1">
    <location>
        <begin position="26"/>
        <end position="279"/>
    </location>
</feature>
<evidence type="ECO:0008006" key="4">
    <source>
        <dbReference type="Google" id="ProtNLM"/>
    </source>
</evidence>
<dbReference type="RefSeq" id="WP_157026216.1">
    <property type="nucleotide sequence ID" value="NZ_WQMS01000006.1"/>
</dbReference>
<evidence type="ECO:0000256" key="1">
    <source>
        <dbReference type="SAM" id="SignalP"/>
    </source>
</evidence>
<comment type="caution">
    <text evidence="2">The sequence shown here is derived from an EMBL/GenBank/DDBJ whole genome shotgun (WGS) entry which is preliminary data.</text>
</comment>
<evidence type="ECO:0000313" key="2">
    <source>
        <dbReference type="EMBL" id="MVO77255.1"/>
    </source>
</evidence>
<accession>A0A6I4IYM6</accession>
<dbReference type="EMBL" id="WQMS01000006">
    <property type="protein sequence ID" value="MVO77255.1"/>
    <property type="molecule type" value="Genomic_DNA"/>
</dbReference>
<dbReference type="AlphaFoldDB" id="A0A6I4IYM6"/>
<keyword evidence="1" id="KW-0732">Signal</keyword>
<organism evidence="2 3">
    <name type="scientific">Sphingomonas horti</name>
    <dbReference type="NCBI Taxonomy" id="2682842"/>
    <lineage>
        <taxon>Bacteria</taxon>
        <taxon>Pseudomonadati</taxon>
        <taxon>Pseudomonadota</taxon>
        <taxon>Alphaproteobacteria</taxon>
        <taxon>Sphingomonadales</taxon>
        <taxon>Sphingomonadaceae</taxon>
        <taxon>Sphingomonas</taxon>
    </lineage>
</organism>
<gene>
    <name evidence="2" type="ORF">GON01_04785</name>
</gene>